<name>A0A2H9VUS5_9SPHI</name>
<dbReference type="Pfam" id="PF17829">
    <property type="entry name" value="GH115_C"/>
    <property type="match status" value="2"/>
</dbReference>
<dbReference type="OrthoDB" id="8727830at2"/>
<feature type="domain" description="Gylcosyl hydrolase 115 C-terminal" evidence="3">
    <location>
        <begin position="937"/>
        <end position="985"/>
    </location>
</feature>
<evidence type="ECO:0000259" key="3">
    <source>
        <dbReference type="Pfam" id="PF17829"/>
    </source>
</evidence>
<accession>A0A2H9VUS5</accession>
<dbReference type="InterPro" id="IPR042301">
    <property type="entry name" value="GH115_sf"/>
</dbReference>
<evidence type="ECO:0000313" key="5">
    <source>
        <dbReference type="Proteomes" id="UP000242687"/>
    </source>
</evidence>
<dbReference type="Gene3D" id="3.30.379.10">
    <property type="entry name" value="Chitobiase/beta-hexosaminidase domain 2-like"/>
    <property type="match status" value="1"/>
</dbReference>
<evidence type="ECO:0000313" key="4">
    <source>
        <dbReference type="EMBL" id="PJJ84583.1"/>
    </source>
</evidence>
<comment type="caution">
    <text evidence="4">The sequence shown here is derived from an EMBL/GenBank/DDBJ whole genome shotgun (WGS) entry which is preliminary data.</text>
</comment>
<dbReference type="SUPFAM" id="SSF55545">
    <property type="entry name" value="beta-N-acetylhexosaminidase-like domain"/>
    <property type="match status" value="1"/>
</dbReference>
<dbReference type="RefSeq" id="WP_100341344.1">
    <property type="nucleotide sequence ID" value="NZ_PGFJ01000001.1"/>
</dbReference>
<keyword evidence="1 4" id="KW-0378">Hydrolase</keyword>
<evidence type="ECO:0000256" key="1">
    <source>
        <dbReference type="ARBA" id="ARBA00022801"/>
    </source>
</evidence>
<gene>
    <name evidence="4" type="ORF">CLV57_1597</name>
</gene>
<evidence type="ECO:0000256" key="2">
    <source>
        <dbReference type="SAM" id="SignalP"/>
    </source>
</evidence>
<dbReference type="PANTHER" id="PTHR37842:SF2">
    <property type="entry name" value="GYLCOSYL HYDROLASE 115 C-TERMINAL DOMAIN-CONTAINING PROTEIN"/>
    <property type="match status" value="1"/>
</dbReference>
<dbReference type="InterPro" id="IPR041437">
    <property type="entry name" value="GH115_C"/>
</dbReference>
<dbReference type="Gene3D" id="1.20.58.2150">
    <property type="match status" value="1"/>
</dbReference>
<dbReference type="InterPro" id="IPR029018">
    <property type="entry name" value="Hex-like_dom2"/>
</dbReference>
<dbReference type="Pfam" id="PF15979">
    <property type="entry name" value="Glyco_hydro_115"/>
    <property type="match status" value="1"/>
</dbReference>
<dbReference type="AlphaFoldDB" id="A0A2H9VUS5"/>
<dbReference type="PANTHER" id="PTHR37842">
    <property type="match status" value="1"/>
</dbReference>
<dbReference type="Gene3D" id="2.60.120.1620">
    <property type="match status" value="1"/>
</dbReference>
<keyword evidence="5" id="KW-1185">Reference proteome</keyword>
<feature type="chain" id="PRO_5014173458" evidence="2">
    <location>
        <begin position="24"/>
        <end position="995"/>
    </location>
</feature>
<proteinExistence type="predicted"/>
<feature type="signal peptide" evidence="2">
    <location>
        <begin position="1"/>
        <end position="23"/>
    </location>
</feature>
<feature type="domain" description="Gylcosyl hydrolase 115 C-terminal" evidence="3">
    <location>
        <begin position="795"/>
        <end position="892"/>
    </location>
</feature>
<keyword evidence="2" id="KW-0732">Signal</keyword>
<dbReference type="GO" id="GO:0016787">
    <property type="term" value="F:hydrolase activity"/>
    <property type="evidence" value="ECO:0007669"/>
    <property type="project" value="UniProtKB-KW"/>
</dbReference>
<organism evidence="4 5">
    <name type="scientific">Mucilaginibacter auburnensis</name>
    <dbReference type="NCBI Taxonomy" id="1457233"/>
    <lineage>
        <taxon>Bacteria</taxon>
        <taxon>Pseudomonadati</taxon>
        <taxon>Bacteroidota</taxon>
        <taxon>Sphingobacteriia</taxon>
        <taxon>Sphingobacteriales</taxon>
        <taxon>Sphingobacteriaceae</taxon>
        <taxon>Mucilaginibacter</taxon>
    </lineage>
</organism>
<dbReference type="Proteomes" id="UP000242687">
    <property type="component" value="Unassembled WGS sequence"/>
</dbReference>
<protein>
    <submittedName>
        <fullName evidence="4">Glycosyl hydrolase family 115 (Putative glucuronidase)</fullName>
    </submittedName>
</protein>
<sequence>MLKITFRAWSFACLLFASAITQAQNLTKNTLSLLPQYIQTNAVSGAFKISANGNTSPILVDGNDWKGVIRAANDLGDDIGKVTTVPGKVIQQSQPVTGAIIIGTIGKSKLIDNLIAAKKIDVSAVKGKWESFIVQTLGNNLVIAGSDKRGTIYGIYDVSEKIGVSPWYWWADAPVKKSNALYVKTGRYIQPSPKVKYRGIFINDESPSFTGWARANFGGVNSKAYVHMFELLLRLKANYLWPAMWGNTFNEDDPMSPVLADEYGIVMGTSHHEPMMRAQKEYTNRKNEVGPWDFTTNASGLQKFWADGLERNKNYDNLITMGMRGDGDVAMGKGDDKENIQTLKNVVSAQRDIIKKVYDKDPSEVPQLWAIFTEVQRYYDAGLNVPDDITLLFCDNNWGYIRRTGPINERKRKGGLGMYYHIDMNGGPWNDRWVNTTTVPKLREQFNLAYQTGIDRIWIVNVGDLKPKEMPIDFIMRYAWNPDAISANQTDDYMTDWAAGIFGKTYAKEIADIVSKYSKYNLMRKAEVQDPKIFSYVNFNEAERVFKLWKDLTARAEQLEKRIPAEAKDAYYQLVLYPTKASAGVAEIYLAAGRNNLYAKQGRVSANDLAKRAQELFELDKQLSLRYNDSISNKKWKNMMSDVHIGYKQWSMPKENSLPALSEVAPLPKPALGVAVEGSTDAWPGTDTKAELPQFDALDKQRYYIDIFNRGTGAFKFTANANQPWIKISKLNSGVVEKDERLYVEIDWKLAPKGKASGLIEITGGDAKVLVQVNTLNSEAPKTKQPYFGGFSGEFSIPAEKYNANISGKNARWTFLPNLGRAEGNMGIQPVTAPSATAADAPRLDYNIFLAKAGTTKVCLGILPTQDVNPARGLRIAVAIDNAEPVIIDARKGYVDTFNEYTKENLANSLVLKPLPPLGTPYALSGRRQQRRSEIFDNLRWLDVDIDVKDTGMHTIKVYMVDPEIVLERIVVNPNDKYPSYMGAPSIQHKATLGK</sequence>
<dbReference type="GO" id="GO:0005975">
    <property type="term" value="P:carbohydrate metabolic process"/>
    <property type="evidence" value="ECO:0007669"/>
    <property type="project" value="UniProtKB-ARBA"/>
</dbReference>
<dbReference type="EMBL" id="PGFJ01000001">
    <property type="protein sequence ID" value="PJJ84583.1"/>
    <property type="molecule type" value="Genomic_DNA"/>
</dbReference>
<reference evidence="4 5" key="1">
    <citation type="submission" date="2017-11" db="EMBL/GenBank/DDBJ databases">
        <title>Genomic Encyclopedia of Archaeal and Bacterial Type Strains, Phase II (KMG-II): From Individual Species to Whole Genera.</title>
        <authorList>
            <person name="Goeker M."/>
        </authorList>
    </citation>
    <scope>NUCLEOTIDE SEQUENCE [LARGE SCALE GENOMIC DNA]</scope>
    <source>
        <strain evidence="4 5">DSM 28175</strain>
    </source>
</reference>
<dbReference type="Gene3D" id="3.20.20.520">
    <property type="entry name" value="Glycosyl hydrolase family 115"/>
    <property type="match status" value="1"/>
</dbReference>
<dbReference type="InterPro" id="IPR031924">
    <property type="entry name" value="GH115"/>
</dbReference>